<dbReference type="Proteomes" id="UP001595906">
    <property type="component" value="Unassembled WGS sequence"/>
</dbReference>
<keyword evidence="3" id="KW-1185">Reference proteome</keyword>
<dbReference type="InterPro" id="IPR036806">
    <property type="entry name" value="YozE_SAM-like_sf"/>
</dbReference>
<dbReference type="Gene3D" id="1.10.150.260">
    <property type="entry name" value="YozE SAM-like"/>
    <property type="match status" value="1"/>
</dbReference>
<proteinExistence type="predicted"/>
<comment type="caution">
    <text evidence="2">The sequence shown here is derived from an EMBL/GenBank/DDBJ whole genome shotgun (WGS) entry which is preliminary data.</text>
</comment>
<evidence type="ECO:0000313" key="3">
    <source>
        <dbReference type="Proteomes" id="UP001595906"/>
    </source>
</evidence>
<dbReference type="InterPro" id="IPR023089">
    <property type="entry name" value="YozE_SAM-like"/>
</dbReference>
<gene>
    <name evidence="2" type="ORF">ACFOW1_09680</name>
</gene>
<evidence type="ECO:0000259" key="1">
    <source>
        <dbReference type="Pfam" id="PF06855"/>
    </source>
</evidence>
<reference evidence="3" key="1">
    <citation type="journal article" date="2019" name="Int. J. Syst. Evol. Microbiol.">
        <title>The Global Catalogue of Microorganisms (GCM) 10K type strain sequencing project: providing services to taxonomists for standard genome sequencing and annotation.</title>
        <authorList>
            <consortium name="The Broad Institute Genomics Platform"/>
            <consortium name="The Broad Institute Genome Sequencing Center for Infectious Disease"/>
            <person name="Wu L."/>
            <person name="Ma J."/>
        </authorList>
    </citation>
    <scope>NUCLEOTIDE SEQUENCE [LARGE SCALE GENOMIC DNA]</scope>
    <source>
        <strain evidence="3">CECT 8010</strain>
    </source>
</reference>
<name>A0ABV8PXL0_9BACT</name>
<dbReference type="EMBL" id="JBHSDC010000018">
    <property type="protein sequence ID" value="MFC4232161.1"/>
    <property type="molecule type" value="Genomic_DNA"/>
</dbReference>
<accession>A0ABV8PXL0</accession>
<dbReference type="Pfam" id="PF06855">
    <property type="entry name" value="YozE_SAM_like"/>
    <property type="match status" value="1"/>
</dbReference>
<dbReference type="RefSeq" id="WP_379013909.1">
    <property type="nucleotide sequence ID" value="NZ_JBHSDC010000018.1"/>
</dbReference>
<evidence type="ECO:0000313" key="2">
    <source>
        <dbReference type="EMBL" id="MFC4232161.1"/>
    </source>
</evidence>
<protein>
    <submittedName>
        <fullName evidence="2">YozE family protein</fullName>
    </submittedName>
</protein>
<sequence length="61" mass="7061">MSLELAIQNLKNDSTPLGELCEKILLDANFPRNDDDETILNYLLDYKNRFPEVAHLIDELI</sequence>
<dbReference type="SUPFAM" id="SSF140652">
    <property type="entry name" value="YozE-like"/>
    <property type="match status" value="1"/>
</dbReference>
<feature type="domain" description="YozE SAM-like" evidence="1">
    <location>
        <begin position="7"/>
        <end position="60"/>
    </location>
</feature>
<organism evidence="2 3">
    <name type="scientific">Parasediminibacterium paludis</name>
    <dbReference type="NCBI Taxonomy" id="908966"/>
    <lineage>
        <taxon>Bacteria</taxon>
        <taxon>Pseudomonadati</taxon>
        <taxon>Bacteroidota</taxon>
        <taxon>Chitinophagia</taxon>
        <taxon>Chitinophagales</taxon>
        <taxon>Chitinophagaceae</taxon>
        <taxon>Parasediminibacterium</taxon>
    </lineage>
</organism>